<reference evidence="3 4" key="1">
    <citation type="submission" date="2019-03" db="EMBL/GenBank/DDBJ databases">
        <title>Genomic Encyclopedia of Type Strains, Phase IV (KMG-IV): sequencing the most valuable type-strain genomes for metagenomic binning, comparative biology and taxonomic classification.</title>
        <authorList>
            <person name="Goeker M."/>
        </authorList>
    </citation>
    <scope>NUCLEOTIDE SEQUENCE [LARGE SCALE GENOMIC DNA]</scope>
    <source>
        <strain evidence="3 4">DSM 15505</strain>
    </source>
</reference>
<organism evidence="3 4">
    <name type="scientific">Halospina denitrificans</name>
    <dbReference type="NCBI Taxonomy" id="332522"/>
    <lineage>
        <taxon>Bacteria</taxon>
        <taxon>Pseudomonadati</taxon>
        <taxon>Pseudomonadota</taxon>
        <taxon>Gammaproteobacteria</taxon>
        <taxon>Halospina</taxon>
    </lineage>
</organism>
<gene>
    <name evidence="3" type="ORF">DES49_2383</name>
</gene>
<dbReference type="Pfam" id="PF07589">
    <property type="entry name" value="PEP-CTERM"/>
    <property type="match status" value="1"/>
</dbReference>
<keyword evidence="4" id="KW-1185">Reference proteome</keyword>
<sequence length="204" mass="21866">MKIRAAVIALFLLPAIANAALVSWEFDNTLIGSTSPGDLDFYDHVDGLLLWETDGSNFDLLGASFTGDEFAFTMHQGSGAVNLNYGKGSPGSLYMWSGQADANGEITNWRGNAVNIPASFGLNLESDNISEPGDPIKDQIWTNIDNDGFFGFDVEGVRASLGFWSVPEITVLSKDPESAKVPEPATLGLLAIGLALIGLRRRII</sequence>
<feature type="signal peptide" evidence="1">
    <location>
        <begin position="1"/>
        <end position="19"/>
    </location>
</feature>
<feature type="domain" description="Ice-binding protein C-terminal" evidence="2">
    <location>
        <begin position="181"/>
        <end position="202"/>
    </location>
</feature>
<evidence type="ECO:0000313" key="3">
    <source>
        <dbReference type="EMBL" id="TDT39458.1"/>
    </source>
</evidence>
<dbReference type="EMBL" id="SOAX01000005">
    <property type="protein sequence ID" value="TDT39458.1"/>
    <property type="molecule type" value="Genomic_DNA"/>
</dbReference>
<comment type="caution">
    <text evidence="3">The sequence shown here is derived from an EMBL/GenBank/DDBJ whole genome shotgun (WGS) entry which is preliminary data.</text>
</comment>
<dbReference type="RefSeq" id="WP_133736626.1">
    <property type="nucleotide sequence ID" value="NZ_SOAX01000005.1"/>
</dbReference>
<evidence type="ECO:0000259" key="2">
    <source>
        <dbReference type="Pfam" id="PF07589"/>
    </source>
</evidence>
<dbReference type="AlphaFoldDB" id="A0A4V3EPW5"/>
<dbReference type="InterPro" id="IPR013424">
    <property type="entry name" value="Ice-binding_C"/>
</dbReference>
<protein>
    <submittedName>
        <fullName evidence="3">Putative secreted protein with PEP-CTERM sorting signal</fullName>
    </submittedName>
</protein>
<proteinExistence type="predicted"/>
<feature type="chain" id="PRO_5020966577" evidence="1">
    <location>
        <begin position="20"/>
        <end position="204"/>
    </location>
</feature>
<evidence type="ECO:0000256" key="1">
    <source>
        <dbReference type="SAM" id="SignalP"/>
    </source>
</evidence>
<name>A0A4V3EPW5_9GAMM</name>
<accession>A0A4V3EPW5</accession>
<evidence type="ECO:0000313" key="4">
    <source>
        <dbReference type="Proteomes" id="UP000295830"/>
    </source>
</evidence>
<keyword evidence="1" id="KW-0732">Signal</keyword>
<dbReference type="NCBIfam" id="TIGR02595">
    <property type="entry name" value="PEP_CTERM"/>
    <property type="match status" value="1"/>
</dbReference>
<dbReference type="Proteomes" id="UP000295830">
    <property type="component" value="Unassembled WGS sequence"/>
</dbReference>